<sequence length="552" mass="60098">MSVLQRRNAFFVHVAAGGFFLLLGASATFASWPAQPESLLIIHTNDIHAHLLPYPDPKGEMVGGAAARALVIERLRDSKPRALLLDAGDVFQGTPLYNVFRGIPDYRSMSLLHYDAGAFGNHELDDGPAWWVHARAEAKFPILTANVFVAGDSAWAASLAPVERPSRKGARWIGGTRVPDSAPLRHIAEPYRILDVDGVKVAVLGLTTGDIVSIVSRPRNEGVAVADPIAVAQILVPELRKKADLVVALTHLGVDEDRALARRVPGIDLIVGGHSHTFLWEPVLISNRNENGYDGTMIVQAGRWGERVGRVAIAIGPRGVGGLTGALIPVRPSEGEDRAVATMLQPFRDSIAVMTERPVFTTRNRIPSSGLEEGDTPLGNWVADVILETARAHVAIINSGGIRAPLPEGTVTVGDVYTVLPFDNTIVTVPMKGWQVRELFDFIAARFGKHGFAQISGAQFKVRRGRATDIRIGGHALDSNRTYRVATIDFLYTGGDGYTMFEKAGPAEQSGKMTHDAAVEFLRRHPDYEFKKRGRIVWEGGIPMRDMIRSPR</sequence>
<reference evidence="5 6" key="1">
    <citation type="journal article" date="2019" name="Nat. Microbiol.">
        <title>Mediterranean grassland soil C-N compound turnover is dependent on rainfall and depth, and is mediated by genomically divergent microorganisms.</title>
        <authorList>
            <person name="Diamond S."/>
            <person name="Andeer P.F."/>
            <person name="Li Z."/>
            <person name="Crits-Christoph A."/>
            <person name="Burstein D."/>
            <person name="Anantharaman K."/>
            <person name="Lane K.R."/>
            <person name="Thomas B.C."/>
            <person name="Pan C."/>
            <person name="Northen T.R."/>
            <person name="Banfield J.F."/>
        </authorList>
    </citation>
    <scope>NUCLEOTIDE SEQUENCE [LARGE SCALE GENOMIC DNA]</scope>
    <source>
        <strain evidence="5">WS_1</strain>
    </source>
</reference>
<evidence type="ECO:0000256" key="2">
    <source>
        <dbReference type="RuleBase" id="RU362119"/>
    </source>
</evidence>
<evidence type="ECO:0000259" key="3">
    <source>
        <dbReference type="Pfam" id="PF00149"/>
    </source>
</evidence>
<dbReference type="GO" id="GO:0000166">
    <property type="term" value="F:nucleotide binding"/>
    <property type="evidence" value="ECO:0007669"/>
    <property type="project" value="UniProtKB-KW"/>
</dbReference>
<name>A0A538SHW6_UNCEI</name>
<dbReference type="Gene3D" id="3.90.780.10">
    <property type="entry name" value="5'-Nucleotidase, C-terminal domain"/>
    <property type="match status" value="1"/>
</dbReference>
<dbReference type="CDD" id="cd00845">
    <property type="entry name" value="MPP_UshA_N_like"/>
    <property type="match status" value="1"/>
</dbReference>
<dbReference type="GO" id="GO:0009166">
    <property type="term" value="P:nucleotide catabolic process"/>
    <property type="evidence" value="ECO:0007669"/>
    <property type="project" value="InterPro"/>
</dbReference>
<keyword evidence="2" id="KW-0378">Hydrolase</keyword>
<dbReference type="PANTHER" id="PTHR11575">
    <property type="entry name" value="5'-NUCLEOTIDASE-RELATED"/>
    <property type="match status" value="1"/>
</dbReference>
<evidence type="ECO:0000313" key="6">
    <source>
        <dbReference type="Proteomes" id="UP000316292"/>
    </source>
</evidence>
<dbReference type="PANTHER" id="PTHR11575:SF24">
    <property type="entry name" value="5'-NUCLEOTIDASE"/>
    <property type="match status" value="1"/>
</dbReference>
<evidence type="ECO:0000259" key="4">
    <source>
        <dbReference type="Pfam" id="PF02872"/>
    </source>
</evidence>
<feature type="domain" description="5'-Nucleotidase C-terminal" evidence="4">
    <location>
        <begin position="366"/>
        <end position="502"/>
    </location>
</feature>
<keyword evidence="1" id="KW-0732">Signal</keyword>
<evidence type="ECO:0000313" key="5">
    <source>
        <dbReference type="EMBL" id="TMQ50966.1"/>
    </source>
</evidence>
<dbReference type="GO" id="GO:0016788">
    <property type="term" value="F:hydrolase activity, acting on ester bonds"/>
    <property type="evidence" value="ECO:0007669"/>
    <property type="project" value="InterPro"/>
</dbReference>
<dbReference type="InterPro" id="IPR006179">
    <property type="entry name" value="5_nucleotidase/apyrase"/>
</dbReference>
<feature type="domain" description="Calcineurin-like phosphoesterase" evidence="3">
    <location>
        <begin position="41"/>
        <end position="277"/>
    </location>
</feature>
<dbReference type="Gene3D" id="3.60.21.10">
    <property type="match status" value="1"/>
</dbReference>
<comment type="similarity">
    <text evidence="2">Belongs to the 5'-nucleotidase family.</text>
</comment>
<dbReference type="Pfam" id="PF02872">
    <property type="entry name" value="5_nucleotid_C"/>
    <property type="match status" value="1"/>
</dbReference>
<accession>A0A538SHW6</accession>
<dbReference type="GO" id="GO:0046872">
    <property type="term" value="F:metal ion binding"/>
    <property type="evidence" value="ECO:0007669"/>
    <property type="project" value="InterPro"/>
</dbReference>
<dbReference type="GO" id="GO:0030288">
    <property type="term" value="C:outer membrane-bounded periplasmic space"/>
    <property type="evidence" value="ECO:0007669"/>
    <property type="project" value="TreeGrafter"/>
</dbReference>
<dbReference type="InterPro" id="IPR006146">
    <property type="entry name" value="5'-Nucleotdase_CS"/>
</dbReference>
<dbReference type="InterPro" id="IPR036907">
    <property type="entry name" value="5'-Nucleotdase_C_sf"/>
</dbReference>
<dbReference type="SUPFAM" id="SSF55816">
    <property type="entry name" value="5'-nucleotidase (syn. UDP-sugar hydrolase), C-terminal domain"/>
    <property type="match status" value="1"/>
</dbReference>
<organism evidence="5 6">
    <name type="scientific">Eiseniibacteriota bacterium</name>
    <dbReference type="NCBI Taxonomy" id="2212470"/>
    <lineage>
        <taxon>Bacteria</taxon>
        <taxon>Candidatus Eiseniibacteriota</taxon>
    </lineage>
</organism>
<evidence type="ECO:0000256" key="1">
    <source>
        <dbReference type="ARBA" id="ARBA00022729"/>
    </source>
</evidence>
<dbReference type="Proteomes" id="UP000316292">
    <property type="component" value="Unassembled WGS sequence"/>
</dbReference>
<dbReference type="InterPro" id="IPR004843">
    <property type="entry name" value="Calcineurin-like_PHP"/>
</dbReference>
<dbReference type="SUPFAM" id="SSF56300">
    <property type="entry name" value="Metallo-dependent phosphatases"/>
    <property type="match status" value="1"/>
</dbReference>
<gene>
    <name evidence="5" type="ORF">E6K71_01110</name>
</gene>
<dbReference type="Pfam" id="PF00149">
    <property type="entry name" value="Metallophos"/>
    <property type="match status" value="1"/>
</dbReference>
<dbReference type="InterPro" id="IPR029052">
    <property type="entry name" value="Metallo-depent_PP-like"/>
</dbReference>
<dbReference type="InterPro" id="IPR008334">
    <property type="entry name" value="5'-Nucleotdase_C"/>
</dbReference>
<dbReference type="AlphaFoldDB" id="A0A538SHW6"/>
<keyword evidence="2" id="KW-0547">Nucleotide-binding</keyword>
<dbReference type="PROSITE" id="PS00785">
    <property type="entry name" value="5_NUCLEOTIDASE_1"/>
    <property type="match status" value="1"/>
</dbReference>
<protein>
    <submittedName>
        <fullName evidence="5">Bifunctional metallophosphatase/5'-nucleotidase</fullName>
    </submittedName>
</protein>
<dbReference type="EMBL" id="VBOR01000025">
    <property type="protein sequence ID" value="TMQ50966.1"/>
    <property type="molecule type" value="Genomic_DNA"/>
</dbReference>
<dbReference type="PRINTS" id="PR01607">
    <property type="entry name" value="APYRASEFAMLY"/>
</dbReference>
<comment type="caution">
    <text evidence="5">The sequence shown here is derived from an EMBL/GenBank/DDBJ whole genome shotgun (WGS) entry which is preliminary data.</text>
</comment>
<proteinExistence type="inferred from homology"/>